<evidence type="ECO:0000256" key="10">
    <source>
        <dbReference type="ARBA" id="ARBA00031145"/>
    </source>
</evidence>
<sequence length="270" mass="30854">MSTHAPAAGDKDESRRRPSSNHRQNHAYVVPPPAEQPFAPAEDVRRVLEADTPFAATLRATYELIREALRRYGPAGLALSFNGGKDCTVLLHLMYAAREEYQREHDSEEPIRINTLYVAHTDSFPEVDEFVEFCEHRYGLDMVKIYGPMRQGIQSFLDQYPAVQAMLVGTRRTDPFGEKLSPFQMTDPGWPDLMRVHPILDWDYPMIWQAMARLHIPYCVLYDHGYTSLGGIDNTQPNPTLRNPVVSRGYEPAHKLLDGTKERDGRIKRS</sequence>
<evidence type="ECO:0000259" key="14">
    <source>
        <dbReference type="Pfam" id="PF01507"/>
    </source>
</evidence>
<proteinExistence type="predicted"/>
<dbReference type="Proteomes" id="UP000318582">
    <property type="component" value="Unassembled WGS sequence"/>
</dbReference>
<gene>
    <name evidence="15" type="ORF">PhCBS80983_g00585</name>
</gene>
<evidence type="ECO:0000313" key="15">
    <source>
        <dbReference type="EMBL" id="TPX62396.1"/>
    </source>
</evidence>
<name>A0A507EGK8_9FUNG</name>
<keyword evidence="3" id="KW-0285">Flavoprotein</keyword>
<evidence type="ECO:0000256" key="13">
    <source>
        <dbReference type="SAM" id="MobiDB-lite"/>
    </source>
</evidence>
<dbReference type="InterPro" id="IPR002500">
    <property type="entry name" value="PAPS_reduct_dom"/>
</dbReference>
<evidence type="ECO:0000256" key="5">
    <source>
        <dbReference type="ARBA" id="ARBA00022679"/>
    </source>
</evidence>
<protein>
    <recommendedName>
        <fullName evidence="2">FAD synthase</fullName>
        <ecNumber evidence="2">2.7.7.2</ecNumber>
    </recommendedName>
    <alternativeName>
        <fullName evidence="10">FAD pyrophosphorylase</fullName>
    </alternativeName>
    <alternativeName>
        <fullName evidence="11">FMN adenylyltransferase</fullName>
    </alternativeName>
</protein>
<evidence type="ECO:0000256" key="6">
    <source>
        <dbReference type="ARBA" id="ARBA00022695"/>
    </source>
</evidence>
<dbReference type="CDD" id="cd23948">
    <property type="entry name" value="FAD_synthase"/>
    <property type="match status" value="1"/>
</dbReference>
<dbReference type="SUPFAM" id="SSF52402">
    <property type="entry name" value="Adenine nucleotide alpha hydrolases-like"/>
    <property type="match status" value="1"/>
</dbReference>
<dbReference type="PANTHER" id="PTHR23293:SF9">
    <property type="entry name" value="FAD SYNTHASE"/>
    <property type="match status" value="1"/>
</dbReference>
<keyword evidence="6" id="KW-0548">Nucleotidyltransferase</keyword>
<keyword evidence="7" id="KW-0547">Nucleotide-binding</keyword>
<evidence type="ECO:0000256" key="12">
    <source>
        <dbReference type="ARBA" id="ARBA00049494"/>
    </source>
</evidence>
<evidence type="ECO:0000256" key="11">
    <source>
        <dbReference type="ARBA" id="ARBA00031871"/>
    </source>
</evidence>
<keyword evidence="8" id="KW-0274">FAD</keyword>
<evidence type="ECO:0000256" key="3">
    <source>
        <dbReference type="ARBA" id="ARBA00022630"/>
    </source>
</evidence>
<comment type="caution">
    <text evidence="15">The sequence shown here is derived from an EMBL/GenBank/DDBJ whole genome shotgun (WGS) entry which is preliminary data.</text>
</comment>
<dbReference type="GO" id="GO:0003919">
    <property type="term" value="F:FMN adenylyltransferase activity"/>
    <property type="evidence" value="ECO:0007669"/>
    <property type="project" value="UniProtKB-EC"/>
</dbReference>
<reference evidence="15 16" key="1">
    <citation type="journal article" date="2019" name="Sci. Rep.">
        <title>Comparative genomics of chytrid fungi reveal insights into the obligate biotrophic and pathogenic lifestyle of Synchytrium endobioticum.</title>
        <authorList>
            <person name="van de Vossenberg B.T.L.H."/>
            <person name="Warris S."/>
            <person name="Nguyen H.D.T."/>
            <person name="van Gent-Pelzer M.P.E."/>
            <person name="Joly D.L."/>
            <person name="van de Geest H.C."/>
            <person name="Bonants P.J.M."/>
            <person name="Smith D.S."/>
            <person name="Levesque C.A."/>
            <person name="van der Lee T.A.J."/>
        </authorList>
    </citation>
    <scope>NUCLEOTIDE SEQUENCE [LARGE SCALE GENOMIC DNA]</scope>
    <source>
        <strain evidence="15 16">CBS 809.83</strain>
    </source>
</reference>
<evidence type="ECO:0000256" key="7">
    <source>
        <dbReference type="ARBA" id="ARBA00022741"/>
    </source>
</evidence>
<evidence type="ECO:0000256" key="1">
    <source>
        <dbReference type="ARBA" id="ARBA00004726"/>
    </source>
</evidence>
<dbReference type="PANTHER" id="PTHR23293">
    <property type="entry name" value="FAD SYNTHETASE-RELATED FMN ADENYLYLTRANSFERASE"/>
    <property type="match status" value="1"/>
</dbReference>
<feature type="region of interest" description="Disordered" evidence="13">
    <location>
        <begin position="1"/>
        <end position="37"/>
    </location>
</feature>
<organism evidence="15 16">
    <name type="scientific">Powellomyces hirtus</name>
    <dbReference type="NCBI Taxonomy" id="109895"/>
    <lineage>
        <taxon>Eukaryota</taxon>
        <taxon>Fungi</taxon>
        <taxon>Fungi incertae sedis</taxon>
        <taxon>Chytridiomycota</taxon>
        <taxon>Chytridiomycota incertae sedis</taxon>
        <taxon>Chytridiomycetes</taxon>
        <taxon>Spizellomycetales</taxon>
        <taxon>Powellomycetaceae</taxon>
        <taxon>Powellomyces</taxon>
    </lineage>
</organism>
<evidence type="ECO:0000256" key="8">
    <source>
        <dbReference type="ARBA" id="ARBA00022827"/>
    </source>
</evidence>
<accession>A0A507EGK8</accession>
<dbReference type="AlphaFoldDB" id="A0A507EGK8"/>
<dbReference type="Pfam" id="PF01507">
    <property type="entry name" value="PAPS_reduct"/>
    <property type="match status" value="2"/>
</dbReference>
<dbReference type="GO" id="GO:0006747">
    <property type="term" value="P:FAD biosynthetic process"/>
    <property type="evidence" value="ECO:0007669"/>
    <property type="project" value="TreeGrafter"/>
</dbReference>
<feature type="domain" description="Phosphoadenosine phosphosulphate reductase" evidence="14">
    <location>
        <begin position="77"/>
        <end position="151"/>
    </location>
</feature>
<evidence type="ECO:0000313" key="16">
    <source>
        <dbReference type="Proteomes" id="UP000318582"/>
    </source>
</evidence>
<keyword evidence="16" id="KW-1185">Reference proteome</keyword>
<keyword evidence="9" id="KW-0067">ATP-binding</keyword>
<evidence type="ECO:0000256" key="4">
    <source>
        <dbReference type="ARBA" id="ARBA00022643"/>
    </source>
</evidence>
<dbReference type="EC" id="2.7.7.2" evidence="2"/>
<dbReference type="InterPro" id="IPR014729">
    <property type="entry name" value="Rossmann-like_a/b/a_fold"/>
</dbReference>
<keyword evidence="5" id="KW-0808">Transferase</keyword>
<feature type="domain" description="Phosphoadenosine phosphosulphate reductase" evidence="14">
    <location>
        <begin position="155"/>
        <end position="237"/>
    </location>
</feature>
<dbReference type="STRING" id="109895.A0A507EGK8"/>
<dbReference type="EMBL" id="QEAQ01000003">
    <property type="protein sequence ID" value="TPX62396.1"/>
    <property type="molecule type" value="Genomic_DNA"/>
</dbReference>
<dbReference type="Gene3D" id="3.40.50.620">
    <property type="entry name" value="HUPs"/>
    <property type="match status" value="1"/>
</dbReference>
<evidence type="ECO:0000256" key="9">
    <source>
        <dbReference type="ARBA" id="ARBA00022840"/>
    </source>
</evidence>
<keyword evidence="4" id="KW-0288">FMN</keyword>
<dbReference type="GO" id="GO:0005524">
    <property type="term" value="F:ATP binding"/>
    <property type="evidence" value="ECO:0007669"/>
    <property type="project" value="UniProtKB-KW"/>
</dbReference>
<comment type="pathway">
    <text evidence="1">Cofactor biosynthesis; FAD biosynthesis; FAD from FMN: step 1/1.</text>
</comment>
<evidence type="ECO:0000256" key="2">
    <source>
        <dbReference type="ARBA" id="ARBA00012393"/>
    </source>
</evidence>
<comment type="catalytic activity">
    <reaction evidence="12">
        <text>FMN + ATP + H(+) = FAD + diphosphate</text>
        <dbReference type="Rhea" id="RHEA:17237"/>
        <dbReference type="ChEBI" id="CHEBI:15378"/>
        <dbReference type="ChEBI" id="CHEBI:30616"/>
        <dbReference type="ChEBI" id="CHEBI:33019"/>
        <dbReference type="ChEBI" id="CHEBI:57692"/>
        <dbReference type="ChEBI" id="CHEBI:58210"/>
        <dbReference type="EC" id="2.7.7.2"/>
    </reaction>
</comment>